<evidence type="ECO:0000256" key="5">
    <source>
        <dbReference type="RuleBase" id="RU004508"/>
    </source>
</evidence>
<evidence type="ECO:0000256" key="2">
    <source>
        <dbReference type="ARBA" id="ARBA00037999"/>
    </source>
</evidence>
<dbReference type="PANTHER" id="PTHR30244:SF36">
    <property type="entry name" value="3-OXO-GLUCOSE-6-PHOSPHATE:GLUTAMATE AMINOTRANSFERASE"/>
    <property type="match status" value="1"/>
</dbReference>
<dbReference type="GO" id="GO:0030170">
    <property type="term" value="F:pyridoxal phosphate binding"/>
    <property type="evidence" value="ECO:0007669"/>
    <property type="project" value="TreeGrafter"/>
</dbReference>
<gene>
    <name evidence="6" type="ORF">EV646_114146</name>
</gene>
<evidence type="ECO:0000256" key="3">
    <source>
        <dbReference type="PIRSR" id="PIRSR000390-1"/>
    </source>
</evidence>
<sequence length="397" mass="42690">MTDVIPFTDLGAMTGEVRDDVEAAWSGLLDRNEFIGGAAVERFEQEWAAYCHTKHSVSVANGTDALRLTLQALGIGHGDDVVVPANTFVATVEAVVLAGAVPRFADVSPETLLIGADDLEAAITGRTAAVIVVQLYGQMADMDALGKVANRAGIAVVEDAAQAHGATWRDGRAGSFGSAGCFSFYPAKNLGAFGDAGAVVTNDSELTRRLECLRDHGRASWSHHQHVEVGTNSRLDALQAAVLSAKLPHLDRWTESRRALVAEYQRQLADSGVRLVGAREEAGHVYHLAVARVPRRDAVRACLDELGIRTGIHYPIPCHRQPPYEHFATAPLPVVEQAANEVLSLPLFPQLQTRQVARVSAALCELVPGGRSSADLELVRRPAVHRNRKSRRAAYGQ</sequence>
<reference evidence="6 7" key="1">
    <citation type="journal article" date="2015" name="Stand. Genomic Sci.">
        <title>Genomic Encyclopedia of Bacterial and Archaeal Type Strains, Phase III: the genomes of soil and plant-associated and newly described type strains.</title>
        <authorList>
            <person name="Whitman W.B."/>
            <person name="Woyke T."/>
            <person name="Klenk H.P."/>
            <person name="Zhou Y."/>
            <person name="Lilburn T.G."/>
            <person name="Beck B.J."/>
            <person name="De Vos P."/>
            <person name="Vandamme P."/>
            <person name="Eisen J.A."/>
            <person name="Garrity G."/>
            <person name="Hugenholtz P."/>
            <person name="Kyrpides N.C."/>
        </authorList>
    </citation>
    <scope>NUCLEOTIDE SEQUENCE [LARGE SCALE GENOMIC DNA]</scope>
    <source>
        <strain evidence="6 7">VKM Ac-2541</strain>
    </source>
</reference>
<dbReference type="Proteomes" id="UP000295573">
    <property type="component" value="Unassembled WGS sequence"/>
</dbReference>
<dbReference type="Gene3D" id="3.40.640.10">
    <property type="entry name" value="Type I PLP-dependent aspartate aminotransferase-like (Major domain)"/>
    <property type="match status" value="1"/>
</dbReference>
<evidence type="ECO:0000313" key="7">
    <source>
        <dbReference type="Proteomes" id="UP000295573"/>
    </source>
</evidence>
<dbReference type="InterPro" id="IPR015421">
    <property type="entry name" value="PyrdxlP-dep_Trfase_major"/>
</dbReference>
<protein>
    <submittedName>
        <fullName evidence="6">dTDP-4-amino-4,6-dideoxygalactose transaminase</fullName>
    </submittedName>
</protein>
<dbReference type="GO" id="GO:0008483">
    <property type="term" value="F:transaminase activity"/>
    <property type="evidence" value="ECO:0007669"/>
    <property type="project" value="TreeGrafter"/>
</dbReference>
<dbReference type="InterPro" id="IPR015422">
    <property type="entry name" value="PyrdxlP-dep_Trfase_small"/>
</dbReference>
<dbReference type="OrthoDB" id="9804264at2"/>
<name>A0A4R2IDQ7_9ACTN</name>
<dbReference type="PANTHER" id="PTHR30244">
    <property type="entry name" value="TRANSAMINASE"/>
    <property type="match status" value="1"/>
</dbReference>
<dbReference type="PIRSF" id="PIRSF000390">
    <property type="entry name" value="PLP_StrS"/>
    <property type="match status" value="1"/>
</dbReference>
<organism evidence="6 7">
    <name type="scientific">Kribbella antiqua</name>
    <dbReference type="NCBI Taxonomy" id="2512217"/>
    <lineage>
        <taxon>Bacteria</taxon>
        <taxon>Bacillati</taxon>
        <taxon>Actinomycetota</taxon>
        <taxon>Actinomycetes</taxon>
        <taxon>Propionibacteriales</taxon>
        <taxon>Kribbellaceae</taxon>
        <taxon>Kribbella</taxon>
    </lineage>
</organism>
<evidence type="ECO:0000256" key="4">
    <source>
        <dbReference type="PIRSR" id="PIRSR000390-2"/>
    </source>
</evidence>
<dbReference type="EMBL" id="SLWR01000014">
    <property type="protein sequence ID" value="TCO42322.1"/>
    <property type="molecule type" value="Genomic_DNA"/>
</dbReference>
<dbReference type="RefSeq" id="WP_132155816.1">
    <property type="nucleotide sequence ID" value="NZ_SLWR01000014.1"/>
</dbReference>
<proteinExistence type="inferred from homology"/>
<accession>A0A4R2IDQ7</accession>
<dbReference type="CDD" id="cd00616">
    <property type="entry name" value="AHBA_syn"/>
    <property type="match status" value="1"/>
</dbReference>
<dbReference type="AlphaFoldDB" id="A0A4R2IDQ7"/>
<feature type="active site" description="Proton acceptor" evidence="3">
    <location>
        <position position="188"/>
    </location>
</feature>
<evidence type="ECO:0000313" key="6">
    <source>
        <dbReference type="EMBL" id="TCO42322.1"/>
    </source>
</evidence>
<dbReference type="GO" id="GO:0000271">
    <property type="term" value="P:polysaccharide biosynthetic process"/>
    <property type="evidence" value="ECO:0007669"/>
    <property type="project" value="TreeGrafter"/>
</dbReference>
<dbReference type="InterPro" id="IPR000653">
    <property type="entry name" value="DegT/StrS_aminotransferase"/>
</dbReference>
<dbReference type="Gene3D" id="3.90.1150.10">
    <property type="entry name" value="Aspartate Aminotransferase, domain 1"/>
    <property type="match status" value="1"/>
</dbReference>
<keyword evidence="1 4" id="KW-0663">Pyridoxal phosphate</keyword>
<dbReference type="Pfam" id="PF01041">
    <property type="entry name" value="DegT_DnrJ_EryC1"/>
    <property type="match status" value="1"/>
</dbReference>
<feature type="modified residue" description="N6-(pyridoxal phosphate)lysine" evidence="4">
    <location>
        <position position="188"/>
    </location>
</feature>
<dbReference type="InterPro" id="IPR015424">
    <property type="entry name" value="PyrdxlP-dep_Trfase"/>
</dbReference>
<evidence type="ECO:0000256" key="1">
    <source>
        <dbReference type="ARBA" id="ARBA00022898"/>
    </source>
</evidence>
<comment type="caution">
    <text evidence="6">The sequence shown here is derived from an EMBL/GenBank/DDBJ whole genome shotgun (WGS) entry which is preliminary data.</text>
</comment>
<comment type="similarity">
    <text evidence="2 5">Belongs to the DegT/DnrJ/EryC1 family.</text>
</comment>
<keyword evidence="7" id="KW-1185">Reference proteome</keyword>
<dbReference type="SUPFAM" id="SSF53383">
    <property type="entry name" value="PLP-dependent transferases"/>
    <property type="match status" value="1"/>
</dbReference>